<evidence type="ECO:0000313" key="2">
    <source>
        <dbReference type="EMBL" id="MBX70397.1"/>
    </source>
</evidence>
<name>A0A2P2QTT7_RHIMU</name>
<keyword evidence="1" id="KW-0732">Signal</keyword>
<feature type="chain" id="PRO_5015115894" evidence="1">
    <location>
        <begin position="18"/>
        <end position="73"/>
    </location>
</feature>
<dbReference type="EMBL" id="GGEC01089913">
    <property type="protein sequence ID" value="MBX70397.1"/>
    <property type="molecule type" value="Transcribed_RNA"/>
</dbReference>
<sequence>MLCNNLKSISIMQLTLLLFYQYQLLKPNFMDEINGTASREVRNEMIPQTAPFTRFQELWLLPIFLNKKISYYP</sequence>
<feature type="signal peptide" evidence="1">
    <location>
        <begin position="1"/>
        <end position="17"/>
    </location>
</feature>
<evidence type="ECO:0000256" key="1">
    <source>
        <dbReference type="SAM" id="SignalP"/>
    </source>
</evidence>
<reference evidence="2" key="1">
    <citation type="submission" date="2018-02" db="EMBL/GenBank/DDBJ databases">
        <title>Rhizophora mucronata_Transcriptome.</title>
        <authorList>
            <person name="Meera S.P."/>
            <person name="Sreeshan A."/>
            <person name="Augustine A."/>
        </authorList>
    </citation>
    <scope>NUCLEOTIDE SEQUENCE</scope>
    <source>
        <tissue evidence="2">Leaf</tissue>
    </source>
</reference>
<accession>A0A2P2QTT7</accession>
<proteinExistence type="predicted"/>
<organism evidence="2">
    <name type="scientific">Rhizophora mucronata</name>
    <name type="common">Asiatic mangrove</name>
    <dbReference type="NCBI Taxonomy" id="61149"/>
    <lineage>
        <taxon>Eukaryota</taxon>
        <taxon>Viridiplantae</taxon>
        <taxon>Streptophyta</taxon>
        <taxon>Embryophyta</taxon>
        <taxon>Tracheophyta</taxon>
        <taxon>Spermatophyta</taxon>
        <taxon>Magnoliopsida</taxon>
        <taxon>eudicotyledons</taxon>
        <taxon>Gunneridae</taxon>
        <taxon>Pentapetalae</taxon>
        <taxon>rosids</taxon>
        <taxon>fabids</taxon>
        <taxon>Malpighiales</taxon>
        <taxon>Rhizophoraceae</taxon>
        <taxon>Rhizophora</taxon>
    </lineage>
</organism>
<protein>
    <submittedName>
        <fullName evidence="2">Uncharacterized protein</fullName>
    </submittedName>
</protein>
<dbReference type="AlphaFoldDB" id="A0A2P2QTT7"/>